<dbReference type="SMART" id="SM01003">
    <property type="entry name" value="AlaDh_PNT_N"/>
    <property type="match status" value="1"/>
</dbReference>
<dbReference type="AlphaFoldDB" id="A0A521G462"/>
<dbReference type="EC" id="7.1.1.1" evidence="3"/>
<organism evidence="11 12">
    <name type="scientific">Candidatus Electronema aureum</name>
    <dbReference type="NCBI Taxonomy" id="2005002"/>
    <lineage>
        <taxon>Bacteria</taxon>
        <taxon>Pseudomonadati</taxon>
        <taxon>Thermodesulfobacteriota</taxon>
        <taxon>Desulfobulbia</taxon>
        <taxon>Desulfobulbales</taxon>
        <taxon>Desulfobulbaceae</taxon>
        <taxon>Candidatus Electronema</taxon>
    </lineage>
</organism>
<dbReference type="PROSITE" id="PS00837">
    <property type="entry name" value="ALADH_PNT_2"/>
    <property type="match status" value="1"/>
</dbReference>
<evidence type="ECO:0000256" key="2">
    <source>
        <dbReference type="ARBA" id="ARBA00005689"/>
    </source>
</evidence>
<evidence type="ECO:0000256" key="7">
    <source>
        <dbReference type="ARBA" id="ARBA00023027"/>
    </source>
</evidence>
<keyword evidence="6" id="KW-1278">Translocase</keyword>
<dbReference type="GO" id="GO:0005886">
    <property type="term" value="C:plasma membrane"/>
    <property type="evidence" value="ECO:0007669"/>
    <property type="project" value="TreeGrafter"/>
</dbReference>
<keyword evidence="7" id="KW-0520">NAD</keyword>
<dbReference type="SUPFAM" id="SSF51735">
    <property type="entry name" value="NAD(P)-binding Rossmann-fold domains"/>
    <property type="match status" value="1"/>
</dbReference>
<evidence type="ECO:0000256" key="5">
    <source>
        <dbReference type="ARBA" id="ARBA00022857"/>
    </source>
</evidence>
<evidence type="ECO:0000256" key="3">
    <source>
        <dbReference type="ARBA" id="ARBA00012943"/>
    </source>
</evidence>
<dbReference type="GO" id="GO:0006740">
    <property type="term" value="P:NADPH regeneration"/>
    <property type="evidence" value="ECO:0007669"/>
    <property type="project" value="TreeGrafter"/>
</dbReference>
<keyword evidence="5" id="KW-0521">NADP</keyword>
<dbReference type="Pfam" id="PF01262">
    <property type="entry name" value="AlaDh_PNT_C"/>
    <property type="match status" value="1"/>
</dbReference>
<reference evidence="11" key="1">
    <citation type="submission" date="2017-07" db="EMBL/GenBank/DDBJ databases">
        <title>The cable genome - Insights into the physiology and evolution of filamentous bacteria capable of sulfide oxidation via long distance electron transfer.</title>
        <authorList>
            <person name="Thorup C."/>
            <person name="Bjerg J.T."/>
            <person name="Schreiber L."/>
            <person name="Nielsen L.P."/>
            <person name="Kjeldsen K.U."/>
            <person name="Boesen T."/>
            <person name="Boggild A."/>
            <person name="Meysman F."/>
            <person name="Geelhoed J."/>
            <person name="Schramm A."/>
        </authorList>
    </citation>
    <scope>NUCLEOTIDE SEQUENCE [LARGE SCALE GENOMIC DNA]</scope>
    <source>
        <strain evidence="11">GS</strain>
    </source>
</reference>
<protein>
    <recommendedName>
        <fullName evidence="3">proton-translocating NAD(P)(+) transhydrogenase</fullName>
        <ecNumber evidence="3">7.1.1.1</ecNumber>
    </recommendedName>
</protein>
<dbReference type="Proteomes" id="UP000316238">
    <property type="component" value="Unassembled WGS sequence"/>
</dbReference>
<dbReference type="InterPro" id="IPR008143">
    <property type="entry name" value="Ala_DH/PNT_CS2"/>
</dbReference>
<dbReference type="SUPFAM" id="SSF52283">
    <property type="entry name" value="Formate/glycerate dehydrogenase catalytic domain-like"/>
    <property type="match status" value="1"/>
</dbReference>
<dbReference type="EMBL" id="NQJD01000003">
    <property type="protein sequence ID" value="TAA75812.1"/>
    <property type="molecule type" value="Genomic_DNA"/>
</dbReference>
<feature type="domain" description="Alanine dehydrogenase/pyridine nucleotide transhydrogenase N-terminal" evidence="10">
    <location>
        <begin position="4"/>
        <end position="139"/>
    </location>
</feature>
<comment type="catalytic activity">
    <reaction evidence="8">
        <text>NAD(+) + NADPH + H(+)(in) = NADH + NADP(+) + H(+)(out)</text>
        <dbReference type="Rhea" id="RHEA:47992"/>
        <dbReference type="ChEBI" id="CHEBI:15378"/>
        <dbReference type="ChEBI" id="CHEBI:57540"/>
        <dbReference type="ChEBI" id="CHEBI:57783"/>
        <dbReference type="ChEBI" id="CHEBI:57945"/>
        <dbReference type="ChEBI" id="CHEBI:58349"/>
        <dbReference type="EC" id="7.1.1.1"/>
    </reaction>
</comment>
<keyword evidence="11" id="KW-0560">Oxidoreductase</keyword>
<dbReference type="GO" id="GO:0008750">
    <property type="term" value="F:proton-translocating NAD(P)+ transhydrogenase activity"/>
    <property type="evidence" value="ECO:0007669"/>
    <property type="project" value="UniProtKB-EC"/>
</dbReference>
<feature type="domain" description="Alanine dehydrogenase/pyridine nucleotide transhydrogenase NAD(H)-binding" evidence="9">
    <location>
        <begin position="148"/>
        <end position="312"/>
    </location>
</feature>
<comment type="similarity">
    <text evidence="2">Belongs to the AlaDH/PNT family.</text>
</comment>
<name>A0A521G462_9BACT</name>
<sequence>MKIAVMKESHPGERRIPLIPVTAEKLVKLGAELVIESGLGQSCRFENADYEKAGATVSASRRELLQSADMVLRLRKPPADEIELMQQGCIHVSYLDPFNEAELVELLRRAKISAVSLEMIPRSTVAQKMDVLSSQASLAGYTAVILSAEHLDKVFPMMTTPAGTIKPTRVFIIGVGVAGLQAIATAKRLGAVVEAFDTRPVVEEQVKSLGAKFVKINLGEIGQTKDGYAKALTPEQLALQKEGMTKVCARADVVITTAQLFGRPAPRLLDRNMLAEMRPGSVVIDMAVESGGNVEGSELDKVVEISGVRVIGFGNLPGRVAETASQMYSSNLGNFVEHFWDKNAKTFHLNRNDEIIKGALITHDGEVVSEMYKSIINK</sequence>
<dbReference type="PANTHER" id="PTHR10160">
    <property type="entry name" value="NAD(P) TRANSHYDROGENASE"/>
    <property type="match status" value="1"/>
</dbReference>
<gene>
    <name evidence="11" type="ORF">CDV28_10351</name>
</gene>
<comment type="function">
    <text evidence="1">The transhydrogenation between NADH and NADP is coupled to respiration and ATP hydrolysis and functions as a proton pump across the membrane.</text>
</comment>
<keyword evidence="4" id="KW-0547">Nucleotide-binding</keyword>
<dbReference type="SMART" id="SM01002">
    <property type="entry name" value="AlaDh_PNT_C"/>
    <property type="match status" value="1"/>
</dbReference>
<dbReference type="PANTHER" id="PTHR10160:SF19">
    <property type="entry name" value="PROTON-TRANSLOCATING NAD(P)(+) TRANSHYDROGENASE"/>
    <property type="match status" value="1"/>
</dbReference>
<dbReference type="CDD" id="cd05304">
    <property type="entry name" value="Rubrum_tdh"/>
    <property type="match status" value="1"/>
</dbReference>
<dbReference type="GO" id="GO:0016491">
    <property type="term" value="F:oxidoreductase activity"/>
    <property type="evidence" value="ECO:0007669"/>
    <property type="project" value="UniProtKB-KW"/>
</dbReference>
<evidence type="ECO:0000256" key="4">
    <source>
        <dbReference type="ARBA" id="ARBA00022741"/>
    </source>
</evidence>
<evidence type="ECO:0000313" key="11">
    <source>
        <dbReference type="EMBL" id="TAA75812.1"/>
    </source>
</evidence>
<evidence type="ECO:0000256" key="8">
    <source>
        <dbReference type="ARBA" id="ARBA00048202"/>
    </source>
</evidence>
<keyword evidence="12" id="KW-1185">Reference proteome</keyword>
<dbReference type="GO" id="GO:0050661">
    <property type="term" value="F:NADP binding"/>
    <property type="evidence" value="ECO:0007669"/>
    <property type="project" value="TreeGrafter"/>
</dbReference>
<dbReference type="Gene3D" id="3.40.50.720">
    <property type="entry name" value="NAD(P)-binding Rossmann-like Domain"/>
    <property type="match status" value="2"/>
</dbReference>
<evidence type="ECO:0000256" key="6">
    <source>
        <dbReference type="ARBA" id="ARBA00022967"/>
    </source>
</evidence>
<evidence type="ECO:0000259" key="9">
    <source>
        <dbReference type="SMART" id="SM01002"/>
    </source>
</evidence>
<proteinExistence type="inferred from homology"/>
<dbReference type="InterPro" id="IPR007698">
    <property type="entry name" value="AlaDH/PNT_NAD(H)-bd"/>
</dbReference>
<evidence type="ECO:0000313" key="12">
    <source>
        <dbReference type="Proteomes" id="UP000316238"/>
    </source>
</evidence>
<comment type="caution">
    <text evidence="11">The sequence shown here is derived from an EMBL/GenBank/DDBJ whole genome shotgun (WGS) entry which is preliminary data.</text>
</comment>
<dbReference type="Pfam" id="PF05222">
    <property type="entry name" value="AlaDh_PNT_N"/>
    <property type="match status" value="1"/>
</dbReference>
<dbReference type="InterPro" id="IPR036291">
    <property type="entry name" value="NAD(P)-bd_dom_sf"/>
</dbReference>
<accession>A0A521G462</accession>
<dbReference type="InterPro" id="IPR007886">
    <property type="entry name" value="AlaDH/PNT_N"/>
</dbReference>
<evidence type="ECO:0000256" key="1">
    <source>
        <dbReference type="ARBA" id="ARBA00003943"/>
    </source>
</evidence>
<evidence type="ECO:0000259" key="10">
    <source>
        <dbReference type="SMART" id="SM01003"/>
    </source>
</evidence>